<dbReference type="GO" id="GO:0016787">
    <property type="term" value="F:hydrolase activity"/>
    <property type="evidence" value="ECO:0007669"/>
    <property type="project" value="InterPro"/>
</dbReference>
<dbReference type="InterPro" id="IPR014001">
    <property type="entry name" value="Helicase_ATP-bd"/>
</dbReference>
<dbReference type="EMBL" id="CP031775">
    <property type="protein sequence ID" value="QDZ92761.1"/>
    <property type="molecule type" value="Genomic_DNA"/>
</dbReference>
<dbReference type="RefSeq" id="WP_208660580.1">
    <property type="nucleotide sequence ID" value="NZ_CP031775.2"/>
</dbReference>
<dbReference type="GO" id="GO:0004386">
    <property type="term" value="F:helicase activity"/>
    <property type="evidence" value="ECO:0007669"/>
    <property type="project" value="UniProtKB-KW"/>
</dbReference>
<keyword evidence="2" id="KW-0547">Nucleotide-binding</keyword>
<dbReference type="Gene3D" id="3.40.50.300">
    <property type="entry name" value="P-loop containing nucleotide triphosphate hydrolases"/>
    <property type="match status" value="2"/>
</dbReference>
<accession>A0A5B8R4V4</accession>
<dbReference type="PANTHER" id="PTHR47396:SF1">
    <property type="entry name" value="ATP-DEPENDENT HELICASE IRC3-RELATED"/>
    <property type="match status" value="1"/>
</dbReference>
<protein>
    <submittedName>
        <fullName evidence="2">DEAD/DEAH box helicase family protein</fullName>
    </submittedName>
</protein>
<name>A0A5B8R4V4_9GAMM</name>
<keyword evidence="2" id="KW-0378">Hydrolase</keyword>
<dbReference type="InterPro" id="IPR027417">
    <property type="entry name" value="P-loop_NTPase"/>
</dbReference>
<dbReference type="GO" id="GO:0005829">
    <property type="term" value="C:cytosol"/>
    <property type="evidence" value="ECO:0007669"/>
    <property type="project" value="TreeGrafter"/>
</dbReference>
<dbReference type="KEGG" id="sdeo:D0436_21110"/>
<dbReference type="InterPro" id="IPR006935">
    <property type="entry name" value="Helicase/UvrB_N"/>
</dbReference>
<dbReference type="GO" id="GO:0005524">
    <property type="term" value="F:ATP binding"/>
    <property type="evidence" value="ECO:0007669"/>
    <property type="project" value="InterPro"/>
</dbReference>
<dbReference type="SMART" id="SM00487">
    <property type="entry name" value="DEXDc"/>
    <property type="match status" value="1"/>
</dbReference>
<evidence type="ECO:0000259" key="1">
    <source>
        <dbReference type="SMART" id="SM00487"/>
    </source>
</evidence>
<dbReference type="Pfam" id="PF04851">
    <property type="entry name" value="ResIII"/>
    <property type="match status" value="1"/>
</dbReference>
<evidence type="ECO:0000313" key="2">
    <source>
        <dbReference type="EMBL" id="QDZ92761.1"/>
    </source>
</evidence>
<dbReference type="InterPro" id="IPR050742">
    <property type="entry name" value="Helicase_Restrict-Modif_Enz"/>
</dbReference>
<keyword evidence="2" id="KW-0347">Helicase</keyword>
<dbReference type="Proteomes" id="UP000321124">
    <property type="component" value="Chromosome"/>
</dbReference>
<keyword evidence="2" id="KW-0067">ATP-binding</keyword>
<dbReference type="SUPFAM" id="SSF52540">
    <property type="entry name" value="P-loop containing nucleoside triphosphate hydrolases"/>
    <property type="match status" value="1"/>
</dbReference>
<organism evidence="2 3">
    <name type="scientific">Shewanella decolorationis</name>
    <dbReference type="NCBI Taxonomy" id="256839"/>
    <lineage>
        <taxon>Bacteria</taxon>
        <taxon>Pseudomonadati</taxon>
        <taxon>Pseudomonadota</taxon>
        <taxon>Gammaproteobacteria</taxon>
        <taxon>Alteromonadales</taxon>
        <taxon>Shewanellaceae</taxon>
        <taxon>Shewanella</taxon>
    </lineage>
</organism>
<feature type="domain" description="Helicase ATP-binding" evidence="1">
    <location>
        <begin position="2"/>
        <end position="176"/>
    </location>
</feature>
<dbReference type="GO" id="GO:0003677">
    <property type="term" value="F:DNA binding"/>
    <property type="evidence" value="ECO:0007669"/>
    <property type="project" value="InterPro"/>
</dbReference>
<gene>
    <name evidence="2" type="ORF">D0436_21110</name>
</gene>
<dbReference type="PANTHER" id="PTHR47396">
    <property type="entry name" value="TYPE I RESTRICTION ENZYME ECOKI R PROTEIN"/>
    <property type="match status" value="1"/>
</dbReference>
<proteinExistence type="predicted"/>
<evidence type="ECO:0000313" key="3">
    <source>
        <dbReference type="Proteomes" id="UP000321124"/>
    </source>
</evidence>
<dbReference type="AlphaFoldDB" id="A0A5B8R4V4"/>
<reference evidence="2 3" key="1">
    <citation type="journal article" date="2019" name="Ecotoxicol. Environ. Saf.">
        <title>Microbial characterization of heavy metal resistant bacterial strains isolated from an electroplating wastewater treatment plant.</title>
        <authorList>
            <person name="Cai X."/>
            <person name="Zheng X."/>
            <person name="Zhang D."/>
            <person name="Iqbal W."/>
            <person name="Liu C."/>
            <person name="Yang B."/>
            <person name="Zhao X."/>
            <person name="Lu X."/>
            <person name="Mao Y."/>
        </authorList>
    </citation>
    <scope>NUCLEOTIDE SEQUENCE [LARGE SCALE GENOMIC DNA]</scope>
    <source>
        <strain evidence="2 3">Ni1-3</strain>
    </source>
</reference>
<sequence>MLRVWQAECADLAVRKYQTGMTHFFCQATPGAGKTTLAAEIASRLLLQNMVDLVLCFSPSLTVSDSIQKTFSRRLKCSFSGGLGSIGQALTYQALQYLNNDFWETLRKYRVFVVFDEIHHCSGDRVETANAWGGQILRKIQGLATFTLAMSGTPWRTDLLPIVMANYSNPEGALIVDYQYTLGRAIQDKVCRLPKIVLIDSHKLSTSSSSVSIQHFSSICEYLKESKGSYQSIIHNFKAMEHILSLGCERLASLRSESISAGGLVVAASVKHAHTIAKMLIEKFGQTVSIVSYLDSKPLKDIQQFREDQTQWIISVGMISEGTDIPRLQVCCHLSAIKTELYFRQVLGRILRVNGTDNQQAWLYTFAEPNLAAFAERIEIDLPESCMYSTMSTSESVESISLYSDHEVHTNRKVDLAPPYTLDIDEFPTMHDVDLQHPSGFDELQLSEFRKRVISAFI</sequence>